<keyword evidence="7" id="KW-1185">Reference proteome</keyword>
<sequence length="618" mass="71289">MSFLCSSYPPTSGSFLQLSKVASRQFLPFLYPIDCFRASSPRLKRIGRRQSFRSIPSSATEIEAWFLNAITNAGHCPKHRSTCTQPRPFFSSRRPSVQIKNPQTVNTTFQRRKYISDAQQELPDDVEPEPNRTREELLELVDQYTGDSYTDQLPLLELPKLYQPSDGPHLTVSEKLEDEWPPPNYAWPADEETKKKLDDLEAGLKKWSNTPKHIFELYQALPEPRAPYLCAKIRHKMLHHLAVVERKDEVSMLRYMSVLDDMKQAAIPLSVSEWTSALSFVSRYVARSTEVEVEAALTMWREMEHVAGVKGDNATFNVLFDVSCKAGKFTLAEMIYKEMERRGLEWNRYHHTSKIFYYGQKRSGDGARAAYKELIEAGEIVDTVVLNAMISALIKSNEPQAAENVYERMKKAHLERSESQLPPRDYKARREINNTLKAWGKIAKFNKDKRAEYQAKSIIAPDLQTYRILIHYFAVNAGDLERTARLLDEMKYFELHLHGAIFVAVLKGFVAHGGIRYTHWTENRLDNVYKSLLEGLDANSEDLCINRWIGAWVLRAFAKCSGKSRTLAVWEEIRSKWEPSEEDLEYVMESLQKILDSPDVGIRRHDWMLGSMSPKKYL</sequence>
<dbReference type="NCBIfam" id="TIGR00756">
    <property type="entry name" value="PPR"/>
    <property type="match status" value="2"/>
</dbReference>
<feature type="repeat" description="PPR" evidence="5">
    <location>
        <begin position="312"/>
        <end position="346"/>
    </location>
</feature>
<evidence type="ECO:0000256" key="2">
    <source>
        <dbReference type="ARBA" id="ARBA00022737"/>
    </source>
</evidence>
<comment type="function">
    <text evidence="3">Regulates mitochondrial small subunit maturation by controlling 15S rRNA 5'-end processing. Localizes to the 5' precursor of the 15S rRNA in a position that is subsequently occupied by mS47 in the mature yeast mtSSU. Uses structure and sequence-specific RNA recognition, binding to a single-stranded region of the precursor and specifically recognizing bases -6 to -1. The exchange of Ccm1 for mS47 is coupled to the irreversible removal of precursor rRNA that is accompanied by conformational changes of the mitoribosomal proteins uS5m and mS26. These conformational changes signal completion of 5'-end rRNA processing through protection of the mature 5'-end of the 15S rRNA and stabilization of mS47. The removal of the 5' precursor together with the dissociation of Ccm1 may be catalyzed by the 5'-3' exoribonuclease Pet127. Involved in the specific removal of group I introns in mitochondrial encoded transcripts.</text>
</comment>
<dbReference type="InterPro" id="IPR011990">
    <property type="entry name" value="TPR-like_helical_dom_sf"/>
</dbReference>
<feature type="repeat" description="PPR" evidence="5">
    <location>
        <begin position="382"/>
        <end position="416"/>
    </location>
</feature>
<dbReference type="OrthoDB" id="1908178at2759"/>
<dbReference type="AlphaFoldDB" id="A0A1L7X3J1"/>
<dbReference type="PANTHER" id="PTHR47447:SF17">
    <property type="entry name" value="OS12G0638900 PROTEIN"/>
    <property type="match status" value="1"/>
</dbReference>
<dbReference type="STRING" id="576137.A0A1L7X3J1"/>
<reference evidence="6 7" key="1">
    <citation type="submission" date="2016-03" db="EMBL/GenBank/DDBJ databases">
        <authorList>
            <person name="Ploux O."/>
        </authorList>
    </citation>
    <scope>NUCLEOTIDE SEQUENCE [LARGE SCALE GENOMIC DNA]</scope>
    <source>
        <strain evidence="6 7">UAMH 11012</strain>
    </source>
</reference>
<dbReference type="Gene3D" id="1.25.40.10">
    <property type="entry name" value="Tetratricopeptide repeat domain"/>
    <property type="match status" value="2"/>
</dbReference>
<proteinExistence type="inferred from homology"/>
<accession>A0A1L7X3J1</accession>
<name>A0A1L7X3J1_9HELO</name>
<evidence type="ECO:0000256" key="4">
    <source>
        <dbReference type="ARBA" id="ARBA00044511"/>
    </source>
</evidence>
<dbReference type="PROSITE" id="PS51375">
    <property type="entry name" value="PPR"/>
    <property type="match status" value="2"/>
</dbReference>
<dbReference type="EMBL" id="FJOG01000014">
    <property type="protein sequence ID" value="CZR59592.1"/>
    <property type="molecule type" value="Genomic_DNA"/>
</dbReference>
<dbReference type="InterPro" id="IPR002885">
    <property type="entry name" value="PPR_rpt"/>
</dbReference>
<evidence type="ECO:0000256" key="5">
    <source>
        <dbReference type="PROSITE-ProRule" id="PRU00708"/>
    </source>
</evidence>
<comment type="similarity">
    <text evidence="1">Belongs to the CCM1 family.</text>
</comment>
<evidence type="ECO:0000256" key="3">
    <source>
        <dbReference type="ARBA" id="ARBA00044493"/>
    </source>
</evidence>
<dbReference type="Proteomes" id="UP000184330">
    <property type="component" value="Unassembled WGS sequence"/>
</dbReference>
<gene>
    <name evidence="6" type="ORF">PAC_09486</name>
</gene>
<evidence type="ECO:0000256" key="1">
    <source>
        <dbReference type="ARBA" id="ARBA00006192"/>
    </source>
</evidence>
<keyword evidence="2" id="KW-0677">Repeat</keyword>
<evidence type="ECO:0000313" key="7">
    <source>
        <dbReference type="Proteomes" id="UP000184330"/>
    </source>
</evidence>
<dbReference type="Pfam" id="PF01535">
    <property type="entry name" value="PPR"/>
    <property type="match status" value="2"/>
</dbReference>
<comment type="subunit">
    <text evidence="4">Binds to mitochondrial small subunit 15S rRNA.</text>
</comment>
<organism evidence="6 7">
    <name type="scientific">Phialocephala subalpina</name>
    <dbReference type="NCBI Taxonomy" id="576137"/>
    <lineage>
        <taxon>Eukaryota</taxon>
        <taxon>Fungi</taxon>
        <taxon>Dikarya</taxon>
        <taxon>Ascomycota</taxon>
        <taxon>Pezizomycotina</taxon>
        <taxon>Leotiomycetes</taxon>
        <taxon>Helotiales</taxon>
        <taxon>Mollisiaceae</taxon>
        <taxon>Phialocephala</taxon>
        <taxon>Phialocephala fortinii species complex</taxon>
    </lineage>
</organism>
<dbReference type="PANTHER" id="PTHR47447">
    <property type="entry name" value="OS03G0856100 PROTEIN"/>
    <property type="match status" value="1"/>
</dbReference>
<evidence type="ECO:0008006" key="8">
    <source>
        <dbReference type="Google" id="ProtNLM"/>
    </source>
</evidence>
<evidence type="ECO:0000313" key="6">
    <source>
        <dbReference type="EMBL" id="CZR59592.1"/>
    </source>
</evidence>
<protein>
    <recommendedName>
        <fullName evidence="8">Pentatricopeptide repeat protein</fullName>
    </recommendedName>
</protein>